<comment type="similarity">
    <text evidence="2 4">Belongs to the bacterial solute-binding protein 3 family.</text>
</comment>
<dbReference type="OrthoDB" id="9768183at2"/>
<keyword evidence="8" id="KW-1185">Reference proteome</keyword>
<evidence type="ECO:0000256" key="3">
    <source>
        <dbReference type="ARBA" id="ARBA00022729"/>
    </source>
</evidence>
<dbReference type="AlphaFoldDB" id="A0A5A9VZ91"/>
<dbReference type="SMART" id="SM00062">
    <property type="entry name" value="PBPb"/>
    <property type="match status" value="1"/>
</dbReference>
<dbReference type="Gene3D" id="3.40.190.10">
    <property type="entry name" value="Periplasmic binding protein-like II"/>
    <property type="match status" value="2"/>
</dbReference>
<keyword evidence="3 5" id="KW-0732">Signal</keyword>
<dbReference type="EMBL" id="SMRS01000011">
    <property type="protein sequence ID" value="KAA0873632.1"/>
    <property type="molecule type" value="Genomic_DNA"/>
</dbReference>
<dbReference type="InterPro" id="IPR018313">
    <property type="entry name" value="SBP_3_CS"/>
</dbReference>
<evidence type="ECO:0000259" key="6">
    <source>
        <dbReference type="SMART" id="SM00062"/>
    </source>
</evidence>
<protein>
    <submittedName>
        <fullName evidence="7">Transporter substrate-binding domain-containing protein</fullName>
    </submittedName>
</protein>
<dbReference type="PANTHER" id="PTHR35936:SF19">
    <property type="entry name" value="AMINO-ACID-BINDING PROTEIN YXEM-RELATED"/>
    <property type="match status" value="1"/>
</dbReference>
<dbReference type="Pfam" id="PF00497">
    <property type="entry name" value="SBP_bac_3"/>
    <property type="match status" value="1"/>
</dbReference>
<comment type="caution">
    <text evidence="7">The sequence shown here is derived from an EMBL/GenBank/DDBJ whole genome shotgun (WGS) entry which is preliminary data.</text>
</comment>
<dbReference type="PROSITE" id="PS01039">
    <property type="entry name" value="SBP_BACTERIAL_3"/>
    <property type="match status" value="1"/>
</dbReference>
<reference evidence="7 8" key="1">
    <citation type="submission" date="2019-03" db="EMBL/GenBank/DDBJ databases">
        <title>Nitrincola sp. nov. isolated from an Indian soda lake.</title>
        <authorList>
            <person name="Joshi A."/>
            <person name="Thite S.V."/>
            <person name="Joseph N."/>
            <person name="Dhotre D."/>
            <person name="Moorthy M."/>
            <person name="Shouche Y.S."/>
        </authorList>
    </citation>
    <scope>NUCLEOTIDE SEQUENCE [LARGE SCALE GENOMIC DNA]</scope>
    <source>
        <strain evidence="7 8">MEB193</strain>
    </source>
</reference>
<feature type="signal peptide" evidence="5">
    <location>
        <begin position="1"/>
        <end position="21"/>
    </location>
</feature>
<organism evidence="7 8">
    <name type="scientific">Nitrincola tapanii</name>
    <dbReference type="NCBI Taxonomy" id="1708751"/>
    <lineage>
        <taxon>Bacteria</taxon>
        <taxon>Pseudomonadati</taxon>
        <taxon>Pseudomonadota</taxon>
        <taxon>Gammaproteobacteria</taxon>
        <taxon>Oceanospirillales</taxon>
        <taxon>Oceanospirillaceae</taxon>
        <taxon>Nitrincola</taxon>
    </lineage>
</organism>
<feature type="domain" description="Solute-binding protein family 3/N-terminal" evidence="6">
    <location>
        <begin position="23"/>
        <end position="248"/>
    </location>
</feature>
<dbReference type="SUPFAM" id="SSF53850">
    <property type="entry name" value="Periplasmic binding protein-like II"/>
    <property type="match status" value="1"/>
</dbReference>
<dbReference type="Proteomes" id="UP000325302">
    <property type="component" value="Unassembled WGS sequence"/>
</dbReference>
<evidence type="ECO:0000313" key="7">
    <source>
        <dbReference type="EMBL" id="KAA0873632.1"/>
    </source>
</evidence>
<gene>
    <name evidence="7" type="ORF">E1H14_12530</name>
</gene>
<comment type="subcellular location">
    <subcellularLocation>
        <location evidence="1">Cell envelope</location>
    </subcellularLocation>
</comment>
<evidence type="ECO:0000313" key="8">
    <source>
        <dbReference type="Proteomes" id="UP000325302"/>
    </source>
</evidence>
<proteinExistence type="inferred from homology"/>
<dbReference type="GO" id="GO:0030313">
    <property type="term" value="C:cell envelope"/>
    <property type="evidence" value="ECO:0007669"/>
    <property type="project" value="UniProtKB-SubCell"/>
</dbReference>
<feature type="chain" id="PRO_5022767893" evidence="5">
    <location>
        <begin position="22"/>
        <end position="250"/>
    </location>
</feature>
<evidence type="ECO:0000256" key="1">
    <source>
        <dbReference type="ARBA" id="ARBA00004196"/>
    </source>
</evidence>
<name>A0A5A9VZ91_9GAMM</name>
<dbReference type="RefSeq" id="WP_149391823.1">
    <property type="nucleotide sequence ID" value="NZ_SMRS01000011.1"/>
</dbReference>
<evidence type="ECO:0000256" key="5">
    <source>
        <dbReference type="SAM" id="SignalP"/>
    </source>
</evidence>
<dbReference type="InterPro" id="IPR001638">
    <property type="entry name" value="Solute-binding_3/MltF_N"/>
</dbReference>
<sequence length="250" mass="28333">MIKIILSLLLGLSVSWNVALAQPLRIATEGAYPPFSYWNDQGQLAGFDIEIAQVLCQAMQRECQIQAVEWSHIIEGLEQDQYDLVIASMAKTPERERRVDFTDYYYRSHSIFVGDPSRFQEVSAEALQGVRIATGRDTIMSDYLQATYPLSELHLTEDFEKALDLLVKGEVDLVLSDTINILDFLQSDAGARFDYLGDPLISDLLHAKAHIAVRKGQDQLRDAVNAAILQIRLDGTYDLINRHYFPFSIY</sequence>
<dbReference type="PANTHER" id="PTHR35936">
    <property type="entry name" value="MEMBRANE-BOUND LYTIC MUREIN TRANSGLYCOSYLASE F"/>
    <property type="match status" value="1"/>
</dbReference>
<evidence type="ECO:0000256" key="4">
    <source>
        <dbReference type="RuleBase" id="RU003744"/>
    </source>
</evidence>
<evidence type="ECO:0000256" key="2">
    <source>
        <dbReference type="ARBA" id="ARBA00010333"/>
    </source>
</evidence>
<accession>A0A5A9VZ91</accession>